<dbReference type="InterPro" id="IPR016032">
    <property type="entry name" value="Sig_transdc_resp-reg_C-effctor"/>
</dbReference>
<sequence>MRRTRYRFQEFEIDPPSRDLLRDGERVPLPPKSFDCLAYLVMHRDRAVGRDELIAAVWGRVEVTDMVVAQTMLRARKALGDSGALQRAIRTVPRFGYQWIAPVLELGSASASPASAQVHATPAPASIRQRRRRWLGWSGALMLAGAAAFSGWLFARAAPRPPQGASAQRDTNPLQSRAGVQGSAVARDAPRCDEGAYVRTASQECKPASCSIARSRSEPIGCLASPARIAPAAARTNRFE</sequence>
<protein>
    <submittedName>
        <fullName evidence="6">Transcriptional regulator</fullName>
    </submittedName>
</protein>
<evidence type="ECO:0000256" key="4">
    <source>
        <dbReference type="SAM" id="Phobius"/>
    </source>
</evidence>
<name>A0A3D8VEX1_9GAMM</name>
<dbReference type="GO" id="GO:0000160">
    <property type="term" value="P:phosphorelay signal transduction system"/>
    <property type="evidence" value="ECO:0007669"/>
    <property type="project" value="InterPro"/>
</dbReference>
<evidence type="ECO:0000313" key="7">
    <source>
        <dbReference type="Proteomes" id="UP000256829"/>
    </source>
</evidence>
<evidence type="ECO:0000256" key="1">
    <source>
        <dbReference type="ARBA" id="ARBA00023125"/>
    </source>
</evidence>
<dbReference type="SUPFAM" id="SSF46894">
    <property type="entry name" value="C-terminal effector domain of the bipartite response regulators"/>
    <property type="match status" value="1"/>
</dbReference>
<dbReference type="CDD" id="cd00383">
    <property type="entry name" value="trans_reg_C"/>
    <property type="match status" value="1"/>
</dbReference>
<proteinExistence type="predicted"/>
<dbReference type="GO" id="GO:0006355">
    <property type="term" value="P:regulation of DNA-templated transcription"/>
    <property type="evidence" value="ECO:0007669"/>
    <property type="project" value="InterPro"/>
</dbReference>
<dbReference type="Proteomes" id="UP000256829">
    <property type="component" value="Unassembled WGS sequence"/>
</dbReference>
<comment type="caution">
    <text evidence="6">The sequence shown here is derived from an EMBL/GenBank/DDBJ whole genome shotgun (WGS) entry which is preliminary data.</text>
</comment>
<dbReference type="SMART" id="SM00862">
    <property type="entry name" value="Trans_reg_C"/>
    <property type="match status" value="1"/>
</dbReference>
<keyword evidence="4" id="KW-0812">Transmembrane</keyword>
<feature type="DNA-binding region" description="OmpR/PhoB-type" evidence="2">
    <location>
        <begin position="3"/>
        <end position="101"/>
    </location>
</feature>
<dbReference type="Pfam" id="PF00486">
    <property type="entry name" value="Trans_reg_C"/>
    <property type="match status" value="1"/>
</dbReference>
<keyword evidence="4" id="KW-0472">Membrane</keyword>
<evidence type="ECO:0000256" key="3">
    <source>
        <dbReference type="SAM" id="MobiDB-lite"/>
    </source>
</evidence>
<dbReference type="InterPro" id="IPR001867">
    <property type="entry name" value="OmpR/PhoB-type_DNA-bd"/>
</dbReference>
<evidence type="ECO:0000259" key="5">
    <source>
        <dbReference type="PROSITE" id="PS51755"/>
    </source>
</evidence>
<dbReference type="RefSeq" id="WP_115842052.1">
    <property type="nucleotide sequence ID" value="NZ_QTJR01000004.1"/>
</dbReference>
<dbReference type="PROSITE" id="PS51755">
    <property type="entry name" value="OMPR_PHOB"/>
    <property type="match status" value="1"/>
</dbReference>
<keyword evidence="7" id="KW-1185">Reference proteome</keyword>
<feature type="domain" description="OmpR/PhoB-type" evidence="5">
    <location>
        <begin position="3"/>
        <end position="101"/>
    </location>
</feature>
<gene>
    <name evidence="6" type="ORF">DX912_08520</name>
</gene>
<dbReference type="AlphaFoldDB" id="A0A3D8VEX1"/>
<accession>A0A3D8VEX1</accession>
<feature type="transmembrane region" description="Helical" evidence="4">
    <location>
        <begin position="134"/>
        <end position="155"/>
    </location>
</feature>
<feature type="compositionally biased region" description="Polar residues" evidence="3">
    <location>
        <begin position="165"/>
        <end position="175"/>
    </location>
</feature>
<keyword evidence="1 2" id="KW-0238">DNA-binding</keyword>
<reference evidence="6 7" key="1">
    <citation type="submission" date="2018-08" db="EMBL/GenBank/DDBJ databases">
        <title>Lysobacter soli KCTC 22011, whole genome shotgun sequence.</title>
        <authorList>
            <person name="Zhang X."/>
            <person name="Feng G."/>
            <person name="Zhu H."/>
        </authorList>
    </citation>
    <scope>NUCLEOTIDE SEQUENCE [LARGE SCALE GENOMIC DNA]</scope>
    <source>
        <strain evidence="6 7">KCTC 22011</strain>
    </source>
</reference>
<dbReference type="EMBL" id="QTJR01000004">
    <property type="protein sequence ID" value="RDY67930.1"/>
    <property type="molecule type" value="Genomic_DNA"/>
</dbReference>
<evidence type="ECO:0000256" key="2">
    <source>
        <dbReference type="PROSITE-ProRule" id="PRU01091"/>
    </source>
</evidence>
<dbReference type="InterPro" id="IPR036388">
    <property type="entry name" value="WH-like_DNA-bd_sf"/>
</dbReference>
<keyword evidence="4" id="KW-1133">Transmembrane helix</keyword>
<evidence type="ECO:0000313" key="6">
    <source>
        <dbReference type="EMBL" id="RDY67930.1"/>
    </source>
</evidence>
<dbReference type="Gene3D" id="1.10.10.10">
    <property type="entry name" value="Winged helix-like DNA-binding domain superfamily/Winged helix DNA-binding domain"/>
    <property type="match status" value="1"/>
</dbReference>
<feature type="region of interest" description="Disordered" evidence="3">
    <location>
        <begin position="160"/>
        <end position="186"/>
    </location>
</feature>
<organism evidence="6 7">
    <name type="scientific">Lysobacter soli</name>
    <dbReference type="NCBI Taxonomy" id="453783"/>
    <lineage>
        <taxon>Bacteria</taxon>
        <taxon>Pseudomonadati</taxon>
        <taxon>Pseudomonadota</taxon>
        <taxon>Gammaproteobacteria</taxon>
        <taxon>Lysobacterales</taxon>
        <taxon>Lysobacteraceae</taxon>
        <taxon>Lysobacter</taxon>
    </lineage>
</organism>
<dbReference type="GO" id="GO:0003677">
    <property type="term" value="F:DNA binding"/>
    <property type="evidence" value="ECO:0007669"/>
    <property type="project" value="UniProtKB-UniRule"/>
</dbReference>